<dbReference type="Proteomes" id="UP001642260">
    <property type="component" value="Unassembled WGS sequence"/>
</dbReference>
<organism evidence="1 2">
    <name type="scientific">Eruca vesicaria subsp. sativa</name>
    <name type="common">Garden rocket</name>
    <name type="synonym">Eruca sativa</name>
    <dbReference type="NCBI Taxonomy" id="29727"/>
    <lineage>
        <taxon>Eukaryota</taxon>
        <taxon>Viridiplantae</taxon>
        <taxon>Streptophyta</taxon>
        <taxon>Embryophyta</taxon>
        <taxon>Tracheophyta</taxon>
        <taxon>Spermatophyta</taxon>
        <taxon>Magnoliopsida</taxon>
        <taxon>eudicotyledons</taxon>
        <taxon>Gunneridae</taxon>
        <taxon>Pentapetalae</taxon>
        <taxon>rosids</taxon>
        <taxon>malvids</taxon>
        <taxon>Brassicales</taxon>
        <taxon>Brassicaceae</taxon>
        <taxon>Brassiceae</taxon>
        <taxon>Eruca</taxon>
    </lineage>
</organism>
<keyword evidence="2" id="KW-1185">Reference proteome</keyword>
<name>A0ABC8JE08_ERUVS</name>
<evidence type="ECO:0000313" key="1">
    <source>
        <dbReference type="EMBL" id="CAH8323944.1"/>
    </source>
</evidence>
<accession>A0ABC8JE08</accession>
<comment type="caution">
    <text evidence="1">The sequence shown here is derived from an EMBL/GenBank/DDBJ whole genome shotgun (WGS) entry which is preliminary data.</text>
</comment>
<protein>
    <submittedName>
        <fullName evidence="1">Uncharacterized protein</fullName>
    </submittedName>
</protein>
<dbReference type="AlphaFoldDB" id="A0ABC8JE08"/>
<evidence type="ECO:0000313" key="2">
    <source>
        <dbReference type="Proteomes" id="UP001642260"/>
    </source>
</evidence>
<sequence length="149" mass="16919">MDIKRYVFLLSKSSSEFCFFSLSLGVSSEILSSRCCCSELLPFMYGRVGPFQEAIGLESLRPQQFRQVTMLTPENVDGFMSLLEIPPTQAVELLHFTDSRSLYFQTLAVTGIGLIFLHRRFTRALTFPSNSALLERFSVSQEKITRQEG</sequence>
<gene>
    <name evidence="1" type="ORF">ERUC_LOCUS10012</name>
</gene>
<dbReference type="EMBL" id="CAKOAT010099822">
    <property type="protein sequence ID" value="CAH8323944.1"/>
    <property type="molecule type" value="Genomic_DNA"/>
</dbReference>
<reference evidence="1 2" key="1">
    <citation type="submission" date="2022-03" db="EMBL/GenBank/DDBJ databases">
        <authorList>
            <person name="Macdonald S."/>
            <person name="Ahmed S."/>
            <person name="Newling K."/>
        </authorList>
    </citation>
    <scope>NUCLEOTIDE SEQUENCE [LARGE SCALE GENOMIC DNA]</scope>
</reference>
<proteinExistence type="predicted"/>